<dbReference type="Pfam" id="PF12697">
    <property type="entry name" value="Abhydrolase_6"/>
    <property type="match status" value="1"/>
</dbReference>
<dbReference type="RefSeq" id="WP_131515978.1">
    <property type="nucleotide sequence ID" value="NZ_SJKD01000005.1"/>
</dbReference>
<dbReference type="EMBL" id="SJKD01000005">
    <property type="protein sequence ID" value="TCC47920.1"/>
    <property type="molecule type" value="Genomic_DNA"/>
</dbReference>
<dbReference type="InterPro" id="IPR050266">
    <property type="entry name" value="AB_hydrolase_sf"/>
</dbReference>
<keyword evidence="1 3" id="KW-0378">Hydrolase</keyword>
<evidence type="ECO:0000259" key="2">
    <source>
        <dbReference type="Pfam" id="PF12697"/>
    </source>
</evidence>
<dbReference type="PANTHER" id="PTHR43798:SF31">
    <property type="entry name" value="AB HYDROLASE SUPERFAMILY PROTEIN YCLE"/>
    <property type="match status" value="1"/>
</dbReference>
<dbReference type="InterPro" id="IPR000639">
    <property type="entry name" value="Epox_hydrolase-like"/>
</dbReference>
<evidence type="ECO:0000313" key="3">
    <source>
        <dbReference type="EMBL" id="TCC47920.1"/>
    </source>
</evidence>
<evidence type="ECO:0000313" key="4">
    <source>
        <dbReference type="Proteomes" id="UP000293342"/>
    </source>
</evidence>
<gene>
    <name evidence="3" type="ORF">E0H75_24600</name>
</gene>
<accession>A0A4R0JNE3</accession>
<sequence length="284" mass="30901">MTAVIEQSTIHTVRGGGGLRLHVREWGRPDGPPIVFIHGLSQSHLCWRKQYESALAGEFRLVAYDLRGHGMSEAPLGQEHYTDARLWADDLAAVIEQLRLDRAVVVGWSYGAFVICDYVRAYGEERIGGIDLVGGTVRLGPAAFGTLIGPGFLDNFPDLIADDLPTNIRGARGLIRAFPATPFTADDTELLLAASMTVPARIRANLGAREIDEDDVLRTLTVPLLVTHGRADTVVLPATAEHVLATCPTAEAAWYDGVGHTVHLEQPDHFNRELAELTRRVAAS</sequence>
<name>A0A4R0JNE3_9ACTN</name>
<dbReference type="PANTHER" id="PTHR43798">
    <property type="entry name" value="MONOACYLGLYCEROL LIPASE"/>
    <property type="match status" value="1"/>
</dbReference>
<protein>
    <submittedName>
        <fullName evidence="3">Alpha/beta hydrolase</fullName>
    </submittedName>
</protein>
<dbReference type="InterPro" id="IPR000073">
    <property type="entry name" value="AB_hydrolase_1"/>
</dbReference>
<evidence type="ECO:0000256" key="1">
    <source>
        <dbReference type="ARBA" id="ARBA00022801"/>
    </source>
</evidence>
<dbReference type="PRINTS" id="PR00412">
    <property type="entry name" value="EPOXHYDRLASE"/>
</dbReference>
<feature type="domain" description="AB hydrolase-1" evidence="2">
    <location>
        <begin position="34"/>
        <end position="268"/>
    </location>
</feature>
<dbReference type="Proteomes" id="UP000293342">
    <property type="component" value="Unassembled WGS sequence"/>
</dbReference>
<organism evidence="3 4">
    <name type="scientific">Kribbella capetownensis</name>
    <dbReference type="NCBI Taxonomy" id="1572659"/>
    <lineage>
        <taxon>Bacteria</taxon>
        <taxon>Bacillati</taxon>
        <taxon>Actinomycetota</taxon>
        <taxon>Actinomycetes</taxon>
        <taxon>Propionibacteriales</taxon>
        <taxon>Kribbellaceae</taxon>
        <taxon>Kribbella</taxon>
    </lineage>
</organism>
<dbReference type="AlphaFoldDB" id="A0A4R0JNE3"/>
<dbReference type="GO" id="GO:0016787">
    <property type="term" value="F:hydrolase activity"/>
    <property type="evidence" value="ECO:0007669"/>
    <property type="project" value="UniProtKB-KW"/>
</dbReference>
<reference evidence="3 4" key="1">
    <citation type="submission" date="2019-02" db="EMBL/GenBank/DDBJ databases">
        <title>Kribbella capetownensis sp. nov. and Kribbella speibonae sp. nov., isolated from soil.</title>
        <authorList>
            <person name="Curtis S.M."/>
            <person name="Norton I."/>
            <person name="Everest G.J."/>
            <person name="Meyers P.R."/>
        </authorList>
    </citation>
    <scope>NUCLEOTIDE SEQUENCE [LARGE SCALE GENOMIC DNA]</scope>
    <source>
        <strain evidence="3 4">YM53</strain>
    </source>
</reference>
<proteinExistence type="predicted"/>
<dbReference type="Gene3D" id="3.40.50.1820">
    <property type="entry name" value="alpha/beta hydrolase"/>
    <property type="match status" value="1"/>
</dbReference>
<dbReference type="OrthoDB" id="8680283at2"/>
<dbReference type="GO" id="GO:0016020">
    <property type="term" value="C:membrane"/>
    <property type="evidence" value="ECO:0007669"/>
    <property type="project" value="TreeGrafter"/>
</dbReference>
<dbReference type="InterPro" id="IPR029058">
    <property type="entry name" value="AB_hydrolase_fold"/>
</dbReference>
<keyword evidence="4" id="KW-1185">Reference proteome</keyword>
<comment type="caution">
    <text evidence="3">The sequence shown here is derived from an EMBL/GenBank/DDBJ whole genome shotgun (WGS) entry which is preliminary data.</text>
</comment>
<dbReference type="SUPFAM" id="SSF53474">
    <property type="entry name" value="alpha/beta-Hydrolases"/>
    <property type="match status" value="1"/>
</dbReference>